<sequence>MDVNGGGRRISSSGGNPERNQDGNPDDNAKRKGGMMPKWKIGVAVAAGLVCMLVGGLILLGAYSAFPWLIPDSLREKAQTSDTQVIHSMQRTKEVSLLRLGVTGIISRENKSHFFSMEIPGSERAQFIQYTFDAKLGFEGKDVVIEEAGDNTFDIAIPEFKFIGYDHPEYRIVVEQNGALSLGTQQIDTLDMVNNILTDKAKKEYVDSNRDILEEQAKSFYTSIVQSVSPDTKLNFTFQRAEGD</sequence>
<gene>
    <name evidence="3" type="ORF">CQR46_0281</name>
</gene>
<dbReference type="Proteomes" id="UP000233730">
    <property type="component" value="Unassembled WGS sequence"/>
</dbReference>
<dbReference type="EMBL" id="PCGZ01000003">
    <property type="protein sequence ID" value="PKU91197.1"/>
    <property type="molecule type" value="Genomic_DNA"/>
</dbReference>
<keyword evidence="2" id="KW-1133">Transmembrane helix</keyword>
<evidence type="ECO:0008006" key="5">
    <source>
        <dbReference type="Google" id="ProtNLM"/>
    </source>
</evidence>
<name>A0A2N3QI81_9BIFI</name>
<keyword evidence="2" id="KW-0812">Transmembrane</keyword>
<feature type="region of interest" description="Disordered" evidence="1">
    <location>
        <begin position="1"/>
        <end position="33"/>
    </location>
</feature>
<organism evidence="3 4">
    <name type="scientific">Bifidobacterium pseudolongum subsp. globosum</name>
    <dbReference type="NCBI Taxonomy" id="1690"/>
    <lineage>
        <taxon>Bacteria</taxon>
        <taxon>Bacillati</taxon>
        <taxon>Actinomycetota</taxon>
        <taxon>Actinomycetes</taxon>
        <taxon>Bifidobacteriales</taxon>
        <taxon>Bifidobacteriaceae</taxon>
        <taxon>Bifidobacterium</taxon>
    </lineage>
</organism>
<accession>A0A2N3QI81</accession>
<evidence type="ECO:0000256" key="2">
    <source>
        <dbReference type="SAM" id="Phobius"/>
    </source>
</evidence>
<evidence type="ECO:0000256" key="1">
    <source>
        <dbReference type="SAM" id="MobiDB-lite"/>
    </source>
</evidence>
<evidence type="ECO:0000313" key="3">
    <source>
        <dbReference type="EMBL" id="PKU91197.1"/>
    </source>
</evidence>
<protein>
    <recommendedName>
        <fullName evidence="5">DUF4230 domain-containing protein</fullName>
    </recommendedName>
</protein>
<dbReference type="RefSeq" id="WP_257467527.1">
    <property type="nucleotide sequence ID" value="NZ_PCGZ01000003.1"/>
</dbReference>
<reference evidence="3 4" key="1">
    <citation type="submission" date="2017-10" db="EMBL/GenBank/DDBJ databases">
        <title>Bifidobacterium genomics.</title>
        <authorList>
            <person name="Lugli G.A."/>
            <person name="Milani C."/>
            <person name="Mancabelli L."/>
        </authorList>
    </citation>
    <scope>NUCLEOTIDE SEQUENCE [LARGE SCALE GENOMIC DNA]</scope>
    <source>
        <strain evidence="3 4">1524B</strain>
    </source>
</reference>
<proteinExistence type="predicted"/>
<dbReference type="AlphaFoldDB" id="A0A2N3QI81"/>
<evidence type="ECO:0000313" key="4">
    <source>
        <dbReference type="Proteomes" id="UP000233730"/>
    </source>
</evidence>
<feature type="transmembrane region" description="Helical" evidence="2">
    <location>
        <begin position="41"/>
        <end position="70"/>
    </location>
</feature>
<comment type="caution">
    <text evidence="3">The sequence shown here is derived from an EMBL/GenBank/DDBJ whole genome shotgun (WGS) entry which is preliminary data.</text>
</comment>
<keyword evidence="2" id="KW-0472">Membrane</keyword>